<gene>
    <name evidence="2" type="ORF">EHF33_20730</name>
</gene>
<keyword evidence="1" id="KW-0812">Transmembrane</keyword>
<keyword evidence="1" id="KW-1133">Transmembrane helix</keyword>
<geneLocation type="plasmid" evidence="2 3">
    <name>unnamed4</name>
</geneLocation>
<dbReference type="Proteomes" id="UP000276417">
    <property type="component" value="Plasmid unnamed4"/>
</dbReference>
<feature type="transmembrane region" description="Helical" evidence="1">
    <location>
        <begin position="12"/>
        <end position="33"/>
    </location>
</feature>
<evidence type="ECO:0000313" key="2">
    <source>
        <dbReference type="EMBL" id="AZI45338.1"/>
    </source>
</evidence>
<dbReference type="EMBL" id="CP034188">
    <property type="protein sequence ID" value="AZI45338.1"/>
    <property type="molecule type" value="Genomic_DNA"/>
</dbReference>
<organism evidence="2 3">
    <name type="scientific">Deinococcus psychrotolerans</name>
    <dbReference type="NCBI Taxonomy" id="2489213"/>
    <lineage>
        <taxon>Bacteria</taxon>
        <taxon>Thermotogati</taxon>
        <taxon>Deinococcota</taxon>
        <taxon>Deinococci</taxon>
        <taxon>Deinococcales</taxon>
        <taxon>Deinococcaceae</taxon>
        <taxon>Deinococcus</taxon>
    </lineage>
</organism>
<evidence type="ECO:0000256" key="1">
    <source>
        <dbReference type="SAM" id="Phobius"/>
    </source>
</evidence>
<sequence length="160" mass="17786">MADKSWADIWLLGSWTGFGLNFIGLVLTGYGVVVARGARKAAQDTAKKLREFDRSIEISRMLDSMAALKQSLKSSNWTHAALVADRLRGECVKLQGDLIFIKSIGFQGNLESLVIYFGSIEKHIEDGSFQMNVESFNRNSDLITLLSEKSKEVIRNAAQN</sequence>
<name>A0A3G8YJ95_9DEIO</name>
<dbReference type="KEGG" id="dph:EHF33_20730"/>
<keyword evidence="1" id="KW-0472">Membrane</keyword>
<dbReference type="RefSeq" id="WP_124875847.1">
    <property type="nucleotide sequence ID" value="NZ_CP034188.1"/>
</dbReference>
<protein>
    <submittedName>
        <fullName evidence="2">Uncharacterized protein</fullName>
    </submittedName>
</protein>
<evidence type="ECO:0000313" key="3">
    <source>
        <dbReference type="Proteomes" id="UP000276417"/>
    </source>
</evidence>
<proteinExistence type="predicted"/>
<keyword evidence="3" id="KW-1185">Reference proteome</keyword>
<keyword evidence="2" id="KW-0614">Plasmid</keyword>
<accession>A0A3G8YJ95</accession>
<reference evidence="2 3" key="1">
    <citation type="submission" date="2018-11" db="EMBL/GenBank/DDBJ databases">
        <title>Deinococcus shelandsis sp. nov., isolated from South Shetland Islands soil of Antarctica.</title>
        <authorList>
            <person name="Tian J."/>
        </authorList>
    </citation>
    <scope>NUCLEOTIDE SEQUENCE [LARGE SCALE GENOMIC DNA]</scope>
    <source>
        <strain evidence="2 3">S14-83T</strain>
        <plasmid evidence="2 3">unnamed4</plasmid>
    </source>
</reference>
<dbReference type="AlphaFoldDB" id="A0A3G8YJ95"/>